<organism evidence="3 4">
    <name type="scientific">Tetrahymena thermophila (strain SB210)</name>
    <dbReference type="NCBI Taxonomy" id="312017"/>
    <lineage>
        <taxon>Eukaryota</taxon>
        <taxon>Sar</taxon>
        <taxon>Alveolata</taxon>
        <taxon>Ciliophora</taxon>
        <taxon>Intramacronucleata</taxon>
        <taxon>Oligohymenophorea</taxon>
        <taxon>Hymenostomatida</taxon>
        <taxon>Tetrahymenina</taxon>
        <taxon>Tetrahymenidae</taxon>
        <taxon>Tetrahymena</taxon>
    </lineage>
</organism>
<feature type="chain" id="PRO_5004201777" evidence="2">
    <location>
        <begin position="20"/>
        <end position="168"/>
    </location>
</feature>
<name>Q23E08_TETTS</name>
<feature type="signal peptide" evidence="2">
    <location>
        <begin position="1"/>
        <end position="19"/>
    </location>
</feature>
<gene>
    <name evidence="3" type="ORF">TTHERM_00675520</name>
</gene>
<keyword evidence="1 3" id="KW-0812">Transmembrane</keyword>
<dbReference type="InParanoid" id="Q23E08"/>
<proteinExistence type="predicted"/>
<dbReference type="HOGENOM" id="CLU_1573805_0_0_1"/>
<sequence length="168" mass="18734">MKVQFLIVLTAYLLILTSAFDDNCAFRIDQLNNKVLKTVIIKDCKKCFTSDVTLTIESNSEQITSLKLTAVESSSSVQSVTLLPMSDSLTIDPSLQLYYPSPSGYTFSNFITACRTKQINGQLTYDLTFMPKVNGKDQTFILNNGYTSSLLLKSVAYVSMIICIVLFF</sequence>
<dbReference type="KEGG" id="tet:TTHERM_00675520"/>
<reference evidence="4" key="1">
    <citation type="journal article" date="2006" name="PLoS Biol.">
        <title>Macronuclear genome sequence of the ciliate Tetrahymena thermophila, a model eukaryote.</title>
        <authorList>
            <person name="Eisen J.A."/>
            <person name="Coyne R.S."/>
            <person name="Wu M."/>
            <person name="Wu D."/>
            <person name="Thiagarajan M."/>
            <person name="Wortman J.R."/>
            <person name="Badger J.H."/>
            <person name="Ren Q."/>
            <person name="Amedeo P."/>
            <person name="Jones K.M."/>
            <person name="Tallon L.J."/>
            <person name="Delcher A.L."/>
            <person name="Salzberg S.L."/>
            <person name="Silva J.C."/>
            <person name="Haas B.J."/>
            <person name="Majoros W.H."/>
            <person name="Farzad M."/>
            <person name="Carlton J.M."/>
            <person name="Smith R.K. Jr."/>
            <person name="Garg J."/>
            <person name="Pearlman R.E."/>
            <person name="Karrer K.M."/>
            <person name="Sun L."/>
            <person name="Manning G."/>
            <person name="Elde N.C."/>
            <person name="Turkewitz A.P."/>
            <person name="Asai D.J."/>
            <person name="Wilkes D.E."/>
            <person name="Wang Y."/>
            <person name="Cai H."/>
            <person name="Collins K."/>
            <person name="Stewart B.A."/>
            <person name="Lee S.R."/>
            <person name="Wilamowska K."/>
            <person name="Weinberg Z."/>
            <person name="Ruzzo W.L."/>
            <person name="Wloga D."/>
            <person name="Gaertig J."/>
            <person name="Frankel J."/>
            <person name="Tsao C.-C."/>
            <person name="Gorovsky M.A."/>
            <person name="Keeling P.J."/>
            <person name="Waller R.F."/>
            <person name="Patron N.J."/>
            <person name="Cherry J.M."/>
            <person name="Stover N.A."/>
            <person name="Krieger C.J."/>
            <person name="del Toro C."/>
            <person name="Ryder H.F."/>
            <person name="Williamson S.C."/>
            <person name="Barbeau R.A."/>
            <person name="Hamilton E.P."/>
            <person name="Orias E."/>
        </authorList>
    </citation>
    <scope>NUCLEOTIDE SEQUENCE [LARGE SCALE GENOMIC DNA]</scope>
    <source>
        <strain evidence="4">SB210</strain>
    </source>
</reference>
<dbReference type="EMBL" id="GG662711">
    <property type="protein sequence ID" value="EAR94779.2"/>
    <property type="molecule type" value="Genomic_DNA"/>
</dbReference>
<evidence type="ECO:0000313" key="3">
    <source>
        <dbReference type="EMBL" id="EAR94779.2"/>
    </source>
</evidence>
<accession>Q23E08</accession>
<evidence type="ECO:0000313" key="4">
    <source>
        <dbReference type="Proteomes" id="UP000009168"/>
    </source>
</evidence>
<evidence type="ECO:0000256" key="1">
    <source>
        <dbReference type="SAM" id="Phobius"/>
    </source>
</evidence>
<keyword evidence="1" id="KW-1133">Transmembrane helix</keyword>
<keyword evidence="1" id="KW-0472">Membrane</keyword>
<keyword evidence="4" id="KW-1185">Reference proteome</keyword>
<dbReference type="RefSeq" id="XP_001015024.2">
    <property type="nucleotide sequence ID" value="XM_001015024.2"/>
</dbReference>
<feature type="transmembrane region" description="Helical" evidence="1">
    <location>
        <begin position="150"/>
        <end position="167"/>
    </location>
</feature>
<protein>
    <submittedName>
        <fullName evidence="3">Transmembrane protein, putative</fullName>
    </submittedName>
</protein>
<evidence type="ECO:0000256" key="2">
    <source>
        <dbReference type="SAM" id="SignalP"/>
    </source>
</evidence>
<dbReference type="AlphaFoldDB" id="Q23E08"/>
<keyword evidence="2" id="KW-0732">Signal</keyword>
<dbReference type="GeneID" id="7825942"/>
<dbReference type="Proteomes" id="UP000009168">
    <property type="component" value="Unassembled WGS sequence"/>
</dbReference>